<proteinExistence type="predicted"/>
<evidence type="ECO:0000313" key="4">
    <source>
        <dbReference type="Proteomes" id="UP000620104"/>
    </source>
</evidence>
<keyword evidence="2" id="KW-0472">Membrane</keyword>
<evidence type="ECO:0000256" key="1">
    <source>
        <dbReference type="SAM" id="MobiDB-lite"/>
    </source>
</evidence>
<dbReference type="AlphaFoldDB" id="A0A8H3TVL0"/>
<feature type="compositionally biased region" description="Polar residues" evidence="1">
    <location>
        <begin position="1"/>
        <end position="24"/>
    </location>
</feature>
<evidence type="ECO:0000313" key="3">
    <source>
        <dbReference type="EMBL" id="GHJ87947.1"/>
    </source>
</evidence>
<evidence type="ECO:0000256" key="2">
    <source>
        <dbReference type="SAM" id="Phobius"/>
    </source>
</evidence>
<keyword evidence="2" id="KW-1133">Transmembrane helix</keyword>
<dbReference type="EMBL" id="BLZA01000023">
    <property type="protein sequence ID" value="GHJ87947.1"/>
    <property type="molecule type" value="Genomic_DNA"/>
</dbReference>
<dbReference type="Proteomes" id="UP000620104">
    <property type="component" value="Unassembled WGS sequence"/>
</dbReference>
<name>A0A8H3TVL0_9TREE</name>
<feature type="region of interest" description="Disordered" evidence="1">
    <location>
        <begin position="1"/>
        <end position="82"/>
    </location>
</feature>
<keyword evidence="2" id="KW-0812">Transmembrane</keyword>
<accession>A0A8H3TVL0</accession>
<keyword evidence="4" id="KW-1185">Reference proteome</keyword>
<sequence>MSNISLPTTASTASGITQTPSSLKNPDVVYFPTTAPSFSLSKEPDDKSSLDATSFTIIPTPSTTLSAAADREPGDEPTSGGVLIKNPTGLFAELKDEDLEKLRKGVEAVFARHPIDTRSDLGNTLYTWLENFGQGLEDFLLSAVGLAKGVVEVLLDSTTTTLKVFTGQASFDTGMWQEYAIGTLVSGIVIMIGTVSVRFAVRHARQRFARGNGTRNEDIELGPMIPVPDRYASNGGSDGSDTSSTPFGP</sequence>
<protein>
    <submittedName>
        <fullName evidence="3">Uncharacterized protein</fullName>
    </submittedName>
</protein>
<feature type="region of interest" description="Disordered" evidence="1">
    <location>
        <begin position="219"/>
        <end position="249"/>
    </location>
</feature>
<comment type="caution">
    <text evidence="3">The sequence shown here is derived from an EMBL/GenBank/DDBJ whole genome shotgun (WGS) entry which is preliminary data.</text>
</comment>
<feature type="compositionally biased region" description="Low complexity" evidence="1">
    <location>
        <begin position="53"/>
        <end position="64"/>
    </location>
</feature>
<feature type="compositionally biased region" description="Low complexity" evidence="1">
    <location>
        <begin position="239"/>
        <end position="249"/>
    </location>
</feature>
<reference evidence="3" key="1">
    <citation type="submission" date="2020-07" db="EMBL/GenBank/DDBJ databases">
        <title>Draft Genome Sequence of a Deep-Sea Yeast, Naganishia (Cryptococcus) liquefaciens strain N6.</title>
        <authorList>
            <person name="Han Y.W."/>
            <person name="Kajitani R."/>
            <person name="Morimoto H."/>
            <person name="Parhat M."/>
            <person name="Tsubouchi H."/>
            <person name="Bakenova O."/>
            <person name="Ogata M."/>
            <person name="Argunhan B."/>
            <person name="Aoki R."/>
            <person name="Kajiwara S."/>
            <person name="Itoh T."/>
            <person name="Iwasaki H."/>
        </authorList>
    </citation>
    <scope>NUCLEOTIDE SEQUENCE</scope>
    <source>
        <strain evidence="3">N6</strain>
    </source>
</reference>
<gene>
    <name evidence="3" type="ORF">NliqN6_4349</name>
</gene>
<feature type="transmembrane region" description="Helical" evidence="2">
    <location>
        <begin position="179"/>
        <end position="201"/>
    </location>
</feature>
<organism evidence="3 4">
    <name type="scientific">Naganishia liquefaciens</name>
    <dbReference type="NCBI Taxonomy" id="104408"/>
    <lineage>
        <taxon>Eukaryota</taxon>
        <taxon>Fungi</taxon>
        <taxon>Dikarya</taxon>
        <taxon>Basidiomycota</taxon>
        <taxon>Agaricomycotina</taxon>
        <taxon>Tremellomycetes</taxon>
        <taxon>Filobasidiales</taxon>
        <taxon>Filobasidiaceae</taxon>
        <taxon>Naganishia</taxon>
    </lineage>
</organism>